<reference evidence="5 6" key="1">
    <citation type="submission" date="2018-06" db="EMBL/GenBank/DDBJ databases">
        <title>A transcriptomic atlas of mushroom development highlights an independent origin of complex multicellularity.</title>
        <authorList>
            <consortium name="DOE Joint Genome Institute"/>
            <person name="Krizsan K."/>
            <person name="Almasi E."/>
            <person name="Merenyi Z."/>
            <person name="Sahu N."/>
            <person name="Viragh M."/>
            <person name="Koszo T."/>
            <person name="Mondo S."/>
            <person name="Kiss B."/>
            <person name="Balint B."/>
            <person name="Kues U."/>
            <person name="Barry K."/>
            <person name="Hegedus J.C."/>
            <person name="Henrissat B."/>
            <person name="Johnson J."/>
            <person name="Lipzen A."/>
            <person name="Ohm R."/>
            <person name="Nagy I."/>
            <person name="Pangilinan J."/>
            <person name="Yan J."/>
            <person name="Xiong Y."/>
            <person name="Grigoriev I.V."/>
            <person name="Hibbett D.S."/>
            <person name="Nagy L.G."/>
        </authorList>
    </citation>
    <scope>NUCLEOTIDE SEQUENCE [LARGE SCALE GENOMIC DNA]</scope>
    <source>
        <strain evidence="5 6">SZMC22713</strain>
    </source>
</reference>
<keyword evidence="6" id="KW-1185">Reference proteome</keyword>
<evidence type="ECO:0000313" key="5">
    <source>
        <dbReference type="EMBL" id="TDL22862.1"/>
    </source>
</evidence>
<dbReference type="STRING" id="50990.A0A4Y7Q6U7"/>
<dbReference type="PANTHER" id="PTHR43976">
    <property type="entry name" value="SHORT CHAIN DEHYDROGENASE"/>
    <property type="match status" value="1"/>
</dbReference>
<dbReference type="CDD" id="cd05374">
    <property type="entry name" value="17beta-HSD-like_SDR_c"/>
    <property type="match status" value="1"/>
</dbReference>
<evidence type="ECO:0000256" key="2">
    <source>
        <dbReference type="ARBA" id="ARBA00022857"/>
    </source>
</evidence>
<dbReference type="OrthoDB" id="1274115at2759"/>
<dbReference type="InterPro" id="IPR020904">
    <property type="entry name" value="Sc_DH/Rdtase_CS"/>
</dbReference>
<evidence type="ECO:0000256" key="1">
    <source>
        <dbReference type="ARBA" id="ARBA00006484"/>
    </source>
</evidence>
<dbReference type="InterPro" id="IPR036291">
    <property type="entry name" value="NAD(P)-bd_dom_sf"/>
</dbReference>
<dbReference type="PROSITE" id="PS00061">
    <property type="entry name" value="ADH_SHORT"/>
    <property type="match status" value="1"/>
</dbReference>
<gene>
    <name evidence="5" type="ORF">BD410DRAFT_769902</name>
</gene>
<dbReference type="GO" id="GO:0016491">
    <property type="term" value="F:oxidoreductase activity"/>
    <property type="evidence" value="ECO:0007669"/>
    <property type="project" value="UniProtKB-KW"/>
</dbReference>
<dbReference type="InterPro" id="IPR051911">
    <property type="entry name" value="SDR_oxidoreductase"/>
</dbReference>
<evidence type="ECO:0000313" key="6">
    <source>
        <dbReference type="Proteomes" id="UP000294933"/>
    </source>
</evidence>
<keyword evidence="2" id="KW-0521">NADP</keyword>
<dbReference type="Proteomes" id="UP000294933">
    <property type="component" value="Unassembled WGS sequence"/>
</dbReference>
<protein>
    <submittedName>
        <fullName evidence="5">NAD(P)-binding protein</fullName>
    </submittedName>
</protein>
<dbReference type="InterPro" id="IPR002347">
    <property type="entry name" value="SDR_fam"/>
</dbReference>
<evidence type="ECO:0000256" key="4">
    <source>
        <dbReference type="RuleBase" id="RU000363"/>
    </source>
</evidence>
<dbReference type="EMBL" id="ML170173">
    <property type="protein sequence ID" value="TDL22862.1"/>
    <property type="molecule type" value="Genomic_DNA"/>
</dbReference>
<name>A0A4Y7Q6U7_9AGAM</name>
<evidence type="ECO:0000256" key="3">
    <source>
        <dbReference type="ARBA" id="ARBA00023002"/>
    </source>
</evidence>
<dbReference type="PRINTS" id="PR00081">
    <property type="entry name" value="GDHRDH"/>
</dbReference>
<dbReference type="Gene3D" id="3.40.50.720">
    <property type="entry name" value="NAD(P)-binding Rossmann-like Domain"/>
    <property type="match status" value="1"/>
</dbReference>
<dbReference type="PRINTS" id="PR00080">
    <property type="entry name" value="SDRFAMILY"/>
</dbReference>
<sequence>MANPSTQFVWLITGTSSGFGRDLAVAALKRGDKVIATARGRSLGKLGDLKAQGADVLELDVTAPFGKIQEVAKNANAIHGKIDVLVNNAGYILVGAMEENTPEETLQQFHTNVFGGLNIARAVLPYMRARKTGTVVWYGSLGGWRAVPNAGLYCATKYALRGIGETLHAEISPLGLRSLVIEPGYFRTEFLAADNRAPQVSRIADYKPMTEKANEALLAYNGKQPGDPKKGVEVIIDVIKQEGLAKGKEPPVVLPLGSDCLAVVQNSCQNTLKTLEEWKDVIVSTDFPK</sequence>
<dbReference type="Pfam" id="PF00106">
    <property type="entry name" value="adh_short"/>
    <property type="match status" value="1"/>
</dbReference>
<dbReference type="AlphaFoldDB" id="A0A4Y7Q6U7"/>
<accession>A0A4Y7Q6U7</accession>
<organism evidence="5 6">
    <name type="scientific">Rickenella mellea</name>
    <dbReference type="NCBI Taxonomy" id="50990"/>
    <lineage>
        <taxon>Eukaryota</taxon>
        <taxon>Fungi</taxon>
        <taxon>Dikarya</taxon>
        <taxon>Basidiomycota</taxon>
        <taxon>Agaricomycotina</taxon>
        <taxon>Agaricomycetes</taxon>
        <taxon>Hymenochaetales</taxon>
        <taxon>Rickenellaceae</taxon>
        <taxon>Rickenella</taxon>
    </lineage>
</organism>
<dbReference type="VEuPathDB" id="FungiDB:BD410DRAFT_769902"/>
<dbReference type="PANTHER" id="PTHR43976:SF16">
    <property type="entry name" value="SHORT-CHAIN DEHYDROGENASE_REDUCTASE FAMILY PROTEIN"/>
    <property type="match status" value="1"/>
</dbReference>
<dbReference type="SUPFAM" id="SSF51735">
    <property type="entry name" value="NAD(P)-binding Rossmann-fold domains"/>
    <property type="match status" value="1"/>
</dbReference>
<proteinExistence type="inferred from homology"/>
<keyword evidence="3" id="KW-0560">Oxidoreductase</keyword>
<comment type="similarity">
    <text evidence="1 4">Belongs to the short-chain dehydrogenases/reductases (SDR) family.</text>
</comment>